<evidence type="ECO:0000256" key="1">
    <source>
        <dbReference type="SAM" id="MobiDB-lite"/>
    </source>
</evidence>
<dbReference type="EMBL" id="CDPU01000020">
    <property type="protein sequence ID" value="CEO50765.1"/>
    <property type="molecule type" value="Genomic_DNA"/>
</dbReference>
<dbReference type="AlphaFoldDB" id="A0A0B7K751"/>
<feature type="region of interest" description="Disordered" evidence="1">
    <location>
        <begin position="1"/>
        <end position="20"/>
    </location>
</feature>
<organism evidence="2">
    <name type="scientific">Bionectria ochroleuca</name>
    <name type="common">Gliocladium roseum</name>
    <dbReference type="NCBI Taxonomy" id="29856"/>
    <lineage>
        <taxon>Eukaryota</taxon>
        <taxon>Fungi</taxon>
        <taxon>Dikarya</taxon>
        <taxon>Ascomycota</taxon>
        <taxon>Pezizomycotina</taxon>
        <taxon>Sordariomycetes</taxon>
        <taxon>Hypocreomycetidae</taxon>
        <taxon>Hypocreales</taxon>
        <taxon>Bionectriaceae</taxon>
        <taxon>Clonostachys</taxon>
    </lineage>
</organism>
<name>A0A0B7K751_BIOOC</name>
<proteinExistence type="predicted"/>
<evidence type="ECO:0000313" key="2">
    <source>
        <dbReference type="EMBL" id="CEO50765.1"/>
    </source>
</evidence>
<sequence>MAETIDYTDDEKHLQQSLEKTVGSENRGDGFYIGLDVRDVVGVLVIKQSDRGAVRTYANGKDGFFSIIQTSPAAQRTQFELLKLEHGQECEVLGSSAYRLVKKGKDLVQ</sequence>
<protein>
    <submittedName>
        <fullName evidence="2">Uncharacterized protein</fullName>
    </submittedName>
</protein>
<gene>
    <name evidence="2" type="ORF">BN869_000006823_1</name>
</gene>
<accession>A0A0B7K751</accession>
<reference evidence="2" key="1">
    <citation type="submission" date="2015-01" db="EMBL/GenBank/DDBJ databases">
        <authorList>
            <person name="Durling Mikael"/>
        </authorList>
    </citation>
    <scope>NUCLEOTIDE SEQUENCE</scope>
</reference>